<dbReference type="InterPro" id="IPR028082">
    <property type="entry name" value="Peripla_BP_I"/>
</dbReference>
<gene>
    <name evidence="7" type="ORF">HOP12_04695</name>
</gene>
<dbReference type="SMART" id="SM00354">
    <property type="entry name" value="HTH_LACI"/>
    <property type="match status" value="1"/>
</dbReference>
<evidence type="ECO:0000256" key="2">
    <source>
        <dbReference type="ARBA" id="ARBA00023015"/>
    </source>
</evidence>
<evidence type="ECO:0000313" key="7">
    <source>
        <dbReference type="EMBL" id="NOT33452.1"/>
    </source>
</evidence>
<dbReference type="CDD" id="cd06267">
    <property type="entry name" value="PBP1_LacI_sugar_binding-like"/>
    <property type="match status" value="1"/>
</dbReference>
<dbReference type="InterPro" id="IPR000843">
    <property type="entry name" value="HTH_LacI"/>
</dbReference>
<sequence length="352" mass="37509">MATIRDVAREAGVSIATISRVFNASARVSEDTTSRVREVAERMGYWPNGAARSLITKRTNAIGVLLPDLYGEFFSEVIRGIDLTARREGYHLVVSSSHADSNELLTALQTVRGRIDGLIVMAPDLADSAPFDESALRFPIVLVNPGFTTTRCASVSTDNVTGARAMVRHLAALGHREIAFIGGPPSNLDARQRQQGYHEALAELGLPATPGLEVTGSFTESSGFEATRELLSRTRRLGAIFCANDCMAVGAMSALRQAGLRVPDDVALAGFDDISIASYLTPRLSSVRVEASRLGERAVQLLLGCLARVAAPGPRQPMPHEILPTSLVVRESSGATPDRVMQTANGSAVPSS</sequence>
<dbReference type="SUPFAM" id="SSF53822">
    <property type="entry name" value="Periplasmic binding protein-like I"/>
    <property type="match status" value="1"/>
</dbReference>
<dbReference type="Pfam" id="PF00356">
    <property type="entry name" value="LacI"/>
    <property type="match status" value="1"/>
</dbReference>
<comment type="caution">
    <text evidence="7">The sequence shown here is derived from an EMBL/GenBank/DDBJ whole genome shotgun (WGS) entry which is preliminary data.</text>
</comment>
<dbReference type="SUPFAM" id="SSF47413">
    <property type="entry name" value="lambda repressor-like DNA-binding domains"/>
    <property type="match status" value="1"/>
</dbReference>
<accession>A0A849SDK3</accession>
<dbReference type="EMBL" id="JABFRW010000051">
    <property type="protein sequence ID" value="NOT33452.1"/>
    <property type="molecule type" value="Genomic_DNA"/>
</dbReference>
<dbReference type="PANTHER" id="PTHR30146">
    <property type="entry name" value="LACI-RELATED TRANSCRIPTIONAL REPRESSOR"/>
    <property type="match status" value="1"/>
</dbReference>
<dbReference type="AlphaFoldDB" id="A0A849SDK3"/>
<dbReference type="GO" id="GO:0000976">
    <property type="term" value="F:transcription cis-regulatory region binding"/>
    <property type="evidence" value="ECO:0007669"/>
    <property type="project" value="TreeGrafter"/>
</dbReference>
<keyword evidence="4" id="KW-0804">Transcription</keyword>
<dbReference type="InterPro" id="IPR046335">
    <property type="entry name" value="LacI/GalR-like_sensor"/>
</dbReference>
<keyword evidence="2" id="KW-0805">Transcription regulation</keyword>
<evidence type="ECO:0000256" key="1">
    <source>
        <dbReference type="ARBA" id="ARBA00022491"/>
    </source>
</evidence>
<dbReference type="PANTHER" id="PTHR30146:SF151">
    <property type="entry name" value="HTH-TYPE TRANSCRIPTIONAL REPRESSOR CYTR"/>
    <property type="match status" value="1"/>
</dbReference>
<dbReference type="Pfam" id="PF13377">
    <property type="entry name" value="Peripla_BP_3"/>
    <property type="match status" value="1"/>
</dbReference>
<dbReference type="CDD" id="cd01392">
    <property type="entry name" value="HTH_LacI"/>
    <property type="match status" value="1"/>
</dbReference>
<keyword evidence="3 7" id="KW-0238">DNA-binding</keyword>
<dbReference type="PRINTS" id="PR00036">
    <property type="entry name" value="HTHLACI"/>
</dbReference>
<reference evidence="7 8" key="1">
    <citation type="submission" date="2020-04" db="EMBL/GenBank/DDBJ databases">
        <title>Metagenomic profiling of ammonia- and methane-oxidizing microorganisms in a Dutch drinking water treatment plant.</title>
        <authorList>
            <person name="Poghosyan L."/>
            <person name="Leucker S."/>
        </authorList>
    </citation>
    <scope>NUCLEOTIDE SEQUENCE [LARGE SCALE GENOMIC DNA]</scope>
    <source>
        <strain evidence="7">S-RSF-IL-03</strain>
    </source>
</reference>
<feature type="region of interest" description="Disordered" evidence="5">
    <location>
        <begin position="333"/>
        <end position="352"/>
    </location>
</feature>
<name>A0A849SDK3_UNCEI</name>
<evidence type="ECO:0000313" key="8">
    <source>
        <dbReference type="Proteomes" id="UP000580839"/>
    </source>
</evidence>
<feature type="domain" description="HTH lacI-type" evidence="6">
    <location>
        <begin position="2"/>
        <end position="56"/>
    </location>
</feature>
<dbReference type="InterPro" id="IPR010982">
    <property type="entry name" value="Lambda_DNA-bd_dom_sf"/>
</dbReference>
<dbReference type="GO" id="GO:0003700">
    <property type="term" value="F:DNA-binding transcription factor activity"/>
    <property type="evidence" value="ECO:0007669"/>
    <property type="project" value="TreeGrafter"/>
</dbReference>
<keyword evidence="1" id="KW-0678">Repressor</keyword>
<evidence type="ECO:0000259" key="6">
    <source>
        <dbReference type="PROSITE" id="PS50932"/>
    </source>
</evidence>
<dbReference type="Gene3D" id="3.40.50.2300">
    <property type="match status" value="2"/>
</dbReference>
<proteinExistence type="predicted"/>
<evidence type="ECO:0000256" key="5">
    <source>
        <dbReference type="SAM" id="MobiDB-lite"/>
    </source>
</evidence>
<dbReference type="PROSITE" id="PS50932">
    <property type="entry name" value="HTH_LACI_2"/>
    <property type="match status" value="1"/>
</dbReference>
<dbReference type="Proteomes" id="UP000580839">
    <property type="component" value="Unassembled WGS sequence"/>
</dbReference>
<protein>
    <submittedName>
        <fullName evidence="7">LacI family DNA-binding transcriptional regulator</fullName>
    </submittedName>
</protein>
<organism evidence="7 8">
    <name type="scientific">Eiseniibacteriota bacterium</name>
    <dbReference type="NCBI Taxonomy" id="2212470"/>
    <lineage>
        <taxon>Bacteria</taxon>
        <taxon>Candidatus Eiseniibacteriota</taxon>
    </lineage>
</organism>
<dbReference type="Gene3D" id="1.10.260.40">
    <property type="entry name" value="lambda repressor-like DNA-binding domains"/>
    <property type="match status" value="1"/>
</dbReference>
<feature type="compositionally biased region" description="Polar residues" evidence="5">
    <location>
        <begin position="342"/>
        <end position="352"/>
    </location>
</feature>
<evidence type="ECO:0000256" key="4">
    <source>
        <dbReference type="ARBA" id="ARBA00023163"/>
    </source>
</evidence>
<evidence type="ECO:0000256" key="3">
    <source>
        <dbReference type="ARBA" id="ARBA00023125"/>
    </source>
</evidence>